<dbReference type="EMBL" id="HBFZ01002741">
    <property type="protein sequence ID" value="CAD8988960.1"/>
    <property type="molecule type" value="Transcribed_RNA"/>
</dbReference>
<name>A0A7S1N0D1_9EUKA</name>
<feature type="signal peptide" evidence="1">
    <location>
        <begin position="1"/>
        <end position="23"/>
    </location>
</feature>
<evidence type="ECO:0008006" key="3">
    <source>
        <dbReference type="Google" id="ProtNLM"/>
    </source>
</evidence>
<sequence>MRSCLKIAALACALTAAAGGAMAQRNSAEATGWSSSLSDANNLLAKTDAHAYTYVEGEYGSGTSAYFETEANADRYGLDWYDEPVLESTAYSYVDSLSAIPGGALADVDAYTDTWATGDGIAVADTGSGADAFVLFRKTPSVLPEWPIPCYKKNGDC</sequence>
<keyword evidence="1" id="KW-0732">Signal</keyword>
<evidence type="ECO:0000313" key="2">
    <source>
        <dbReference type="EMBL" id="CAD8988960.1"/>
    </source>
</evidence>
<evidence type="ECO:0000256" key="1">
    <source>
        <dbReference type="SAM" id="SignalP"/>
    </source>
</evidence>
<protein>
    <recommendedName>
        <fullName evidence="3">Phospholipase B-like</fullName>
    </recommendedName>
</protein>
<accession>A0A7S1N0D1</accession>
<proteinExistence type="predicted"/>
<reference evidence="2" key="1">
    <citation type="submission" date="2021-01" db="EMBL/GenBank/DDBJ databases">
        <authorList>
            <person name="Corre E."/>
            <person name="Pelletier E."/>
            <person name="Niang G."/>
            <person name="Scheremetjew M."/>
            <person name="Finn R."/>
            <person name="Kale V."/>
            <person name="Holt S."/>
            <person name="Cochrane G."/>
            <person name="Meng A."/>
            <person name="Brown T."/>
            <person name="Cohen L."/>
        </authorList>
    </citation>
    <scope>NUCLEOTIDE SEQUENCE</scope>
    <source>
        <strain evidence="2">RCC1383</strain>
    </source>
</reference>
<feature type="chain" id="PRO_5031192194" description="Phospholipase B-like" evidence="1">
    <location>
        <begin position="24"/>
        <end position="157"/>
    </location>
</feature>
<dbReference type="AlphaFoldDB" id="A0A7S1N0D1"/>
<gene>
    <name evidence="2" type="ORF">PCOR1465_LOCUS1751</name>
</gene>
<organism evidence="2">
    <name type="scientific">Phaeocystis cordata</name>
    <dbReference type="NCBI Taxonomy" id="118079"/>
    <lineage>
        <taxon>Eukaryota</taxon>
        <taxon>Haptista</taxon>
        <taxon>Haptophyta</taxon>
        <taxon>Prymnesiophyceae</taxon>
        <taxon>Phaeocystales</taxon>
        <taxon>Phaeocystaceae</taxon>
        <taxon>Phaeocystis</taxon>
    </lineage>
</organism>